<evidence type="ECO:0000313" key="3">
    <source>
        <dbReference type="Proteomes" id="UP000269721"/>
    </source>
</evidence>
<evidence type="ECO:0000313" key="2">
    <source>
        <dbReference type="EMBL" id="RKO83318.1"/>
    </source>
</evidence>
<evidence type="ECO:0000256" key="1">
    <source>
        <dbReference type="SAM" id="SignalP"/>
    </source>
</evidence>
<dbReference type="Proteomes" id="UP000269721">
    <property type="component" value="Unassembled WGS sequence"/>
</dbReference>
<feature type="signal peptide" evidence="1">
    <location>
        <begin position="1"/>
        <end position="18"/>
    </location>
</feature>
<keyword evidence="1" id="KW-0732">Signal</keyword>
<gene>
    <name evidence="2" type="ORF">BDK51DRAFT_52924</name>
</gene>
<feature type="non-terminal residue" evidence="2">
    <location>
        <position position="207"/>
    </location>
</feature>
<dbReference type="AlphaFoldDB" id="A0A4P9VYD8"/>
<accession>A0A4P9VYD8</accession>
<reference evidence="3" key="1">
    <citation type="journal article" date="2018" name="Nat. Microbiol.">
        <title>Leveraging single-cell genomics to expand the fungal tree of life.</title>
        <authorList>
            <person name="Ahrendt S.R."/>
            <person name="Quandt C.A."/>
            <person name="Ciobanu D."/>
            <person name="Clum A."/>
            <person name="Salamov A."/>
            <person name="Andreopoulos B."/>
            <person name="Cheng J.F."/>
            <person name="Woyke T."/>
            <person name="Pelin A."/>
            <person name="Henrissat B."/>
            <person name="Reynolds N.K."/>
            <person name="Benny G.L."/>
            <person name="Smith M.E."/>
            <person name="James T.Y."/>
            <person name="Grigoriev I.V."/>
        </authorList>
    </citation>
    <scope>NUCLEOTIDE SEQUENCE [LARGE SCALE GENOMIC DNA]</scope>
</reference>
<keyword evidence="3" id="KW-1185">Reference proteome</keyword>
<proteinExistence type="predicted"/>
<sequence>MHFTKIVSLLLIAGAASAIGRPTYSDSEPIEVEDSQVATLSTRSLLRHKSSHLGGLRHVSHLLPGHHLVKKISKVGHRISGAGRRVGKAGRRIAKTTRRVSKVGRKVGHFIGHAGRRVVSHIRTGGVGTFSHTLRKGARKVGQIVQAGVAAAGTGASIGELMDVMLLPDEWFVVFDDEIVFLIFLRWFSWPPITGSTGAGFPSASAG</sequence>
<organism evidence="2 3">
    <name type="scientific">Blyttiomyces helicus</name>
    <dbReference type="NCBI Taxonomy" id="388810"/>
    <lineage>
        <taxon>Eukaryota</taxon>
        <taxon>Fungi</taxon>
        <taxon>Fungi incertae sedis</taxon>
        <taxon>Chytridiomycota</taxon>
        <taxon>Chytridiomycota incertae sedis</taxon>
        <taxon>Chytridiomycetes</taxon>
        <taxon>Chytridiomycetes incertae sedis</taxon>
        <taxon>Blyttiomyces</taxon>
    </lineage>
</organism>
<dbReference type="EMBL" id="ML001386">
    <property type="protein sequence ID" value="RKO83318.1"/>
    <property type="molecule type" value="Genomic_DNA"/>
</dbReference>
<name>A0A4P9VYD8_9FUNG</name>
<feature type="chain" id="PRO_5020710369" evidence="1">
    <location>
        <begin position="19"/>
        <end position="207"/>
    </location>
</feature>
<protein>
    <submittedName>
        <fullName evidence="2">Uncharacterized protein</fullName>
    </submittedName>
</protein>